<reference evidence="1" key="2">
    <citation type="journal article" date="2015" name="Data Brief">
        <title>Shoot transcriptome of the giant reed, Arundo donax.</title>
        <authorList>
            <person name="Barrero R.A."/>
            <person name="Guerrero F.D."/>
            <person name="Moolhuijzen P."/>
            <person name="Goolsby J.A."/>
            <person name="Tidwell J."/>
            <person name="Bellgard S.E."/>
            <person name="Bellgard M.I."/>
        </authorList>
    </citation>
    <scope>NUCLEOTIDE SEQUENCE</scope>
    <source>
        <tissue evidence="1">Shoot tissue taken approximately 20 cm above the soil surface</tissue>
    </source>
</reference>
<reference evidence="1" key="1">
    <citation type="submission" date="2014-09" db="EMBL/GenBank/DDBJ databases">
        <authorList>
            <person name="Magalhaes I.L.F."/>
            <person name="Oliveira U."/>
            <person name="Santos F.R."/>
            <person name="Vidigal T.H.D.A."/>
            <person name="Brescovit A.D."/>
            <person name="Santos A.J."/>
        </authorList>
    </citation>
    <scope>NUCLEOTIDE SEQUENCE</scope>
    <source>
        <tissue evidence="1">Shoot tissue taken approximately 20 cm above the soil surface</tissue>
    </source>
</reference>
<protein>
    <submittedName>
        <fullName evidence="1">Uncharacterized protein</fullName>
    </submittedName>
</protein>
<dbReference type="EMBL" id="GBRH01180562">
    <property type="protein sequence ID" value="JAE17334.1"/>
    <property type="molecule type" value="Transcribed_RNA"/>
</dbReference>
<name>A0A0A9G1I2_ARUDO</name>
<dbReference type="AlphaFoldDB" id="A0A0A9G1I2"/>
<organism evidence="1">
    <name type="scientific">Arundo donax</name>
    <name type="common">Giant reed</name>
    <name type="synonym">Donax arundinaceus</name>
    <dbReference type="NCBI Taxonomy" id="35708"/>
    <lineage>
        <taxon>Eukaryota</taxon>
        <taxon>Viridiplantae</taxon>
        <taxon>Streptophyta</taxon>
        <taxon>Embryophyta</taxon>
        <taxon>Tracheophyta</taxon>
        <taxon>Spermatophyta</taxon>
        <taxon>Magnoliopsida</taxon>
        <taxon>Liliopsida</taxon>
        <taxon>Poales</taxon>
        <taxon>Poaceae</taxon>
        <taxon>PACMAD clade</taxon>
        <taxon>Arundinoideae</taxon>
        <taxon>Arundineae</taxon>
        <taxon>Arundo</taxon>
    </lineage>
</organism>
<proteinExistence type="predicted"/>
<sequence>MSYTFLDLSPYVSIFPHLLSTPCTHPCYFQYKCCSVSEDYTEIKEPEGFNKR</sequence>
<accession>A0A0A9G1I2</accession>
<evidence type="ECO:0000313" key="1">
    <source>
        <dbReference type="EMBL" id="JAE17334.1"/>
    </source>
</evidence>